<dbReference type="AlphaFoldDB" id="A0A1Z4LLZ6"/>
<protein>
    <recommendedName>
        <fullName evidence="3">Resolvase HTH domain-containing protein</fullName>
    </recommendedName>
</protein>
<reference evidence="1 2" key="1">
    <citation type="submission" date="2017-06" db="EMBL/GenBank/DDBJ databases">
        <title>Genome sequencing of cyanobaciteial culture collection at National Institute for Environmental Studies (NIES).</title>
        <authorList>
            <person name="Hirose Y."/>
            <person name="Shimura Y."/>
            <person name="Fujisawa T."/>
            <person name="Nakamura Y."/>
            <person name="Kawachi M."/>
        </authorList>
    </citation>
    <scope>NUCLEOTIDE SEQUENCE [LARGE SCALE GENOMIC DNA]</scope>
    <source>
        <strain evidence="1 2">NIES-267</strain>
    </source>
</reference>
<evidence type="ECO:0000313" key="1">
    <source>
        <dbReference type="EMBL" id="BAY82246.1"/>
    </source>
</evidence>
<evidence type="ECO:0000313" key="2">
    <source>
        <dbReference type="Proteomes" id="UP000218418"/>
    </source>
</evidence>
<dbReference type="EMBL" id="AP018227">
    <property type="protein sequence ID" value="BAY82246.1"/>
    <property type="molecule type" value="Genomic_DNA"/>
</dbReference>
<dbReference type="Proteomes" id="UP000218418">
    <property type="component" value="Chromosome"/>
</dbReference>
<dbReference type="OrthoDB" id="458886at2"/>
<proteinExistence type="predicted"/>
<organism evidence="1 2">
    <name type="scientific">Calothrix parasitica NIES-267</name>
    <dbReference type="NCBI Taxonomy" id="1973488"/>
    <lineage>
        <taxon>Bacteria</taxon>
        <taxon>Bacillati</taxon>
        <taxon>Cyanobacteriota</taxon>
        <taxon>Cyanophyceae</taxon>
        <taxon>Nostocales</taxon>
        <taxon>Calotrichaceae</taxon>
        <taxon>Calothrix</taxon>
    </lineage>
</organism>
<accession>A0A1Z4LLZ6</accession>
<evidence type="ECO:0008006" key="3">
    <source>
        <dbReference type="Google" id="ProtNLM"/>
    </source>
</evidence>
<name>A0A1Z4LLZ6_9CYAN</name>
<gene>
    <name evidence="1" type="ORF">NIES267_17250</name>
</gene>
<sequence length="232" mass="27235">MEQQLQKLIEEVCRYEEGTPQRQKALNKLLIIVQQFPGIKKDGHQDYLEALNKTWEWFCRSIHKFDNSKIDSSESLQTNLTRWINGYLKWRIKDLYTSDSHYTISLDQPISNNEGSKVTRLDILADSQGESISLDLLDIKIAEIQKRDRETWGERITEFIQQDTRNELKRSCIRNNAECNCQLLAQRLLLTKPSHKIADIARELNVSNQTIYSHWKKKCLPLLKEIGMKTKD</sequence>
<keyword evidence="2" id="KW-1185">Reference proteome</keyword>